<feature type="transmembrane region" description="Helical" evidence="7">
    <location>
        <begin position="488"/>
        <end position="507"/>
    </location>
</feature>
<dbReference type="InterPro" id="IPR018456">
    <property type="entry name" value="PTR2_symporter_CS"/>
</dbReference>
<feature type="transmembrane region" description="Helical" evidence="7">
    <location>
        <begin position="90"/>
        <end position="111"/>
    </location>
</feature>
<feature type="transmembrane region" description="Helical" evidence="7">
    <location>
        <begin position="444"/>
        <end position="467"/>
    </location>
</feature>
<dbReference type="InterPro" id="IPR036259">
    <property type="entry name" value="MFS_trans_sf"/>
</dbReference>
<dbReference type="AlphaFoldDB" id="A0A5N6QEU6"/>
<dbReference type="OrthoDB" id="8904098at2759"/>
<feature type="transmembrane region" description="Helical" evidence="7">
    <location>
        <begin position="204"/>
        <end position="225"/>
    </location>
</feature>
<proteinExistence type="inferred from homology"/>
<keyword evidence="3 7" id="KW-0812">Transmembrane</keyword>
<feature type="transmembrane region" description="Helical" evidence="7">
    <location>
        <begin position="65"/>
        <end position="84"/>
    </location>
</feature>
<gene>
    <name evidence="8" type="ORF">FH972_001586</name>
</gene>
<dbReference type="InterPro" id="IPR000109">
    <property type="entry name" value="POT_fam"/>
</dbReference>
<organism evidence="8 9">
    <name type="scientific">Carpinus fangiana</name>
    <dbReference type="NCBI Taxonomy" id="176857"/>
    <lineage>
        <taxon>Eukaryota</taxon>
        <taxon>Viridiplantae</taxon>
        <taxon>Streptophyta</taxon>
        <taxon>Embryophyta</taxon>
        <taxon>Tracheophyta</taxon>
        <taxon>Spermatophyta</taxon>
        <taxon>Magnoliopsida</taxon>
        <taxon>eudicotyledons</taxon>
        <taxon>Gunneridae</taxon>
        <taxon>Pentapetalae</taxon>
        <taxon>rosids</taxon>
        <taxon>fabids</taxon>
        <taxon>Fagales</taxon>
        <taxon>Betulaceae</taxon>
        <taxon>Carpinus</taxon>
    </lineage>
</organism>
<evidence type="ECO:0000313" key="9">
    <source>
        <dbReference type="Proteomes" id="UP000327013"/>
    </source>
</evidence>
<dbReference type="GO" id="GO:0022857">
    <property type="term" value="F:transmembrane transporter activity"/>
    <property type="evidence" value="ECO:0007669"/>
    <property type="project" value="InterPro"/>
</dbReference>
<dbReference type="PANTHER" id="PTHR11654">
    <property type="entry name" value="OLIGOPEPTIDE TRANSPORTER-RELATED"/>
    <property type="match status" value="1"/>
</dbReference>
<comment type="similarity">
    <text evidence="2">Belongs to the major facilitator superfamily. Proton-dependent oligopeptide transporter (POT/PTR) (TC 2.A.17) family.</text>
</comment>
<evidence type="ECO:0000256" key="6">
    <source>
        <dbReference type="SAM" id="MobiDB-lite"/>
    </source>
</evidence>
<accession>A0A5N6QEU6</accession>
<dbReference type="GO" id="GO:0006857">
    <property type="term" value="P:oligopeptide transport"/>
    <property type="evidence" value="ECO:0007669"/>
    <property type="project" value="InterPro"/>
</dbReference>
<dbReference type="Proteomes" id="UP000327013">
    <property type="component" value="Chromosome 1"/>
</dbReference>
<keyword evidence="4 7" id="KW-1133">Transmembrane helix</keyword>
<feature type="transmembrane region" description="Helical" evidence="7">
    <location>
        <begin position="365"/>
        <end position="385"/>
    </location>
</feature>
<evidence type="ECO:0000256" key="5">
    <source>
        <dbReference type="ARBA" id="ARBA00023136"/>
    </source>
</evidence>
<dbReference type="Gene3D" id="1.20.1250.20">
    <property type="entry name" value="MFS general substrate transporter like domains"/>
    <property type="match status" value="1"/>
</dbReference>
<protein>
    <recommendedName>
        <fullName evidence="10">Major facilitator superfamily (MFS) profile domain-containing protein</fullName>
    </recommendedName>
</protein>
<evidence type="ECO:0000256" key="1">
    <source>
        <dbReference type="ARBA" id="ARBA00004141"/>
    </source>
</evidence>
<dbReference type="SUPFAM" id="SSF103473">
    <property type="entry name" value="MFS general substrate transporter"/>
    <property type="match status" value="1"/>
</dbReference>
<comment type="subcellular location">
    <subcellularLocation>
        <location evidence="1">Membrane</location>
        <topology evidence="1">Multi-pass membrane protein</topology>
    </subcellularLocation>
</comment>
<dbReference type="Pfam" id="PF00854">
    <property type="entry name" value="PTR2"/>
    <property type="match status" value="1"/>
</dbReference>
<sequence>MEMQHVHEGKLSAETTPREEGQQASKEPKRGGWITFPFITGLSLSLSLSLLLLEFNVKSIAATKIYNVVLACSCFFPVAGSIIADSFFGSFPVVATFAFVSLLGMIMATLTASIQSLRPPRCALIGSDTCEAPSNLQHAVLYMNLTLAPLGFGGTRFTIATMGAEQFDKPKEQGTFFSWYYFALYIGNVISCTAIIYVQDNVGWGLGFGICAIVNAVGLVVLVLGKRFYRHVKPKGSPFISIARVMVASIRKRKVSRASGSLDYYFGATPENMLKLEDIGAPTKSFRFLNRAALKTEGDRQLDGSYARSWRLCTMEEVEDLKKLVRIIPIWSSGIFLGTPIGVFGSLTILQALTMDRHLGPHFKIPASSFVVFNLLATSISIFTIDNFLLPAWQNLIRRPLTPLQRIGIGHVINILAMVGSALIETGRLHVVRTHQLGGQPGLVVPMSALWLVLPLVIIGISEGFHFPGTVTLYYQEFPKSLKSTSTAMVSLLIGIGLYLSTTMIDLTDRMTGWLPDNINDGRLDNVFWMMAVIGAVNFGYFLGCAKMFKYQRVEDHDEQSSELAY</sequence>
<keyword evidence="5 7" id="KW-0472">Membrane</keyword>
<feature type="transmembrane region" description="Helical" evidence="7">
    <location>
        <begin position="330"/>
        <end position="353"/>
    </location>
</feature>
<feature type="transmembrane region" description="Helical" evidence="7">
    <location>
        <begin position="406"/>
        <end position="424"/>
    </location>
</feature>
<dbReference type="GO" id="GO:0016020">
    <property type="term" value="C:membrane"/>
    <property type="evidence" value="ECO:0007669"/>
    <property type="project" value="UniProtKB-SubCell"/>
</dbReference>
<reference evidence="8 9" key="1">
    <citation type="submission" date="2019-06" db="EMBL/GenBank/DDBJ databases">
        <title>A chromosomal-level reference genome of Carpinus fangiana (Coryloideae, Betulaceae).</title>
        <authorList>
            <person name="Yang X."/>
            <person name="Wang Z."/>
            <person name="Zhang L."/>
            <person name="Hao G."/>
            <person name="Liu J."/>
            <person name="Yang Y."/>
        </authorList>
    </citation>
    <scope>NUCLEOTIDE SEQUENCE [LARGE SCALE GENOMIC DNA]</scope>
    <source>
        <strain evidence="8">Cfa_2016G</strain>
        <tissue evidence="8">Leaf</tissue>
    </source>
</reference>
<evidence type="ECO:0000256" key="2">
    <source>
        <dbReference type="ARBA" id="ARBA00005982"/>
    </source>
</evidence>
<keyword evidence="9" id="KW-1185">Reference proteome</keyword>
<evidence type="ECO:0000256" key="3">
    <source>
        <dbReference type="ARBA" id="ARBA00022692"/>
    </source>
</evidence>
<feature type="region of interest" description="Disordered" evidence="6">
    <location>
        <begin position="1"/>
        <end position="28"/>
    </location>
</feature>
<dbReference type="EMBL" id="CM017321">
    <property type="protein sequence ID" value="KAE7996904.1"/>
    <property type="molecule type" value="Genomic_DNA"/>
</dbReference>
<feature type="transmembrane region" description="Helical" evidence="7">
    <location>
        <begin position="33"/>
        <end position="53"/>
    </location>
</feature>
<evidence type="ECO:0000313" key="8">
    <source>
        <dbReference type="EMBL" id="KAE7996904.1"/>
    </source>
</evidence>
<evidence type="ECO:0008006" key="10">
    <source>
        <dbReference type="Google" id="ProtNLM"/>
    </source>
</evidence>
<feature type="transmembrane region" description="Helical" evidence="7">
    <location>
        <begin position="527"/>
        <end position="544"/>
    </location>
</feature>
<dbReference type="PROSITE" id="PS01022">
    <property type="entry name" value="PTR2_1"/>
    <property type="match status" value="1"/>
</dbReference>
<evidence type="ECO:0000256" key="4">
    <source>
        <dbReference type="ARBA" id="ARBA00022989"/>
    </source>
</evidence>
<feature type="transmembrane region" description="Helical" evidence="7">
    <location>
        <begin position="179"/>
        <end position="198"/>
    </location>
</feature>
<name>A0A5N6QEU6_9ROSI</name>
<evidence type="ECO:0000256" key="7">
    <source>
        <dbReference type="SAM" id="Phobius"/>
    </source>
</evidence>